<organism evidence="6 7">
    <name type="scientific">Bosea lathyri</name>
    <dbReference type="NCBI Taxonomy" id="1036778"/>
    <lineage>
        <taxon>Bacteria</taxon>
        <taxon>Pseudomonadati</taxon>
        <taxon>Pseudomonadota</taxon>
        <taxon>Alphaproteobacteria</taxon>
        <taxon>Hyphomicrobiales</taxon>
        <taxon>Boseaceae</taxon>
        <taxon>Bosea</taxon>
    </lineage>
</organism>
<feature type="domain" description="GCVT N-terminal" evidence="3">
    <location>
        <begin position="614"/>
        <end position="886"/>
    </location>
</feature>
<comment type="similarity">
    <text evidence="1">Belongs to the GcvT family.</text>
</comment>
<dbReference type="Pfam" id="PF13510">
    <property type="entry name" value="Fer2_4"/>
    <property type="match status" value="1"/>
</dbReference>
<evidence type="ECO:0000313" key="7">
    <source>
        <dbReference type="Proteomes" id="UP000236743"/>
    </source>
</evidence>
<evidence type="ECO:0000256" key="1">
    <source>
        <dbReference type="ARBA" id="ARBA00008609"/>
    </source>
</evidence>
<feature type="domain" description="Aminomethyltransferase C-terminal" evidence="4">
    <location>
        <begin position="907"/>
        <end position="992"/>
    </location>
</feature>
<evidence type="ECO:0000256" key="2">
    <source>
        <dbReference type="ARBA" id="ARBA00023002"/>
    </source>
</evidence>
<dbReference type="InterPro" id="IPR041117">
    <property type="entry name" value="SoxA_A3"/>
</dbReference>
<dbReference type="GO" id="GO:0046653">
    <property type="term" value="P:tetrahydrofolate metabolic process"/>
    <property type="evidence" value="ECO:0007669"/>
    <property type="project" value="InterPro"/>
</dbReference>
<dbReference type="NCBIfam" id="TIGR01372">
    <property type="entry name" value="soxA"/>
    <property type="match status" value="1"/>
</dbReference>
<dbReference type="PIRSF" id="PIRSF037980">
    <property type="entry name" value="SoxA"/>
    <property type="match status" value="1"/>
</dbReference>
<dbReference type="InterPro" id="IPR041854">
    <property type="entry name" value="BFD-like_2Fe2S-bd_dom_sf"/>
</dbReference>
<proteinExistence type="inferred from homology"/>
<keyword evidence="2" id="KW-0560">Oxidoreductase</keyword>
<dbReference type="PANTHER" id="PTHR43757">
    <property type="entry name" value="AMINOMETHYLTRANSFERASE"/>
    <property type="match status" value="1"/>
</dbReference>
<sequence length="1000" mass="107747">MSTKQPFRTADGGLIDRTQPQSFRFDGTRYEGFAGDTLASALLANGVRLVGRSFKYHRPRGILSAGPEEPNALVELRAGARREPNTRATVTELYHGLEARSQNRWPSLAFDVLSINSLLGPALTAGFYYKTFMWPASFWEKLYEPLIRRAAGLGRAAGHEDPDHYEKAFAFCDVLVIGGGPAGLAAALAAGRTGARVILCDEDFRLGGKLLAEKREIDARASSEWIADTLAELAGMPDVRIMARSTVYGVYDHGIYGVIERVNDHLPIPPAHQPRQRSWRINAKRAVLAAGAIERPIVFAGNDTPGVMLAGAVRAYVNRHGVLPGREAVIFTSGDDGWATARDLAAAGARIAAIVDPRPQIDAGLTALASRIGARVLTGGVVSAASGGRALRQVTIRDASGREQTIACDLLAVSNGWNPTLHLTSHQNTRPVWDEAIHAFVPGQMPAGLSVAGSAAGRFSLAQALEDGARLGSQAAADCGFAPTVDAQPPKTDPEGVALAPVWRVKDGKGRSFRGKAFVDFQNDVTDKDVELAAREGFKPVEHLKRYTTLGMATDQGKTSNIAGLAIMAEQTGKTIPETGTTIFRPPYTPVAIGALAGHHRGQDFRPIRLTPTHQWSKDQGAVFVEAGLWLRAQYYPRPGENDWLVTVNREVLAVRNGVGLCDVSTLGKIDIQGADAAGFLERVYINGWKALPVGKARYGLMLREDGFVMDDGTTSRLAETHFVMTTTTANAAKVMQHLEFCHQVLWPDLDVRMVSVSEQWAQAAIAGPKAREVLRGVVDAQHDISNEAFPYLAAREITVGGGIPARLFRISFSGELAYELAVPADHGDAMMRALMAAGEPHGITPYGTEALGVMRIEKGHVAGNELNGQTTARDLGLGKMMSSKKDFIGRLMAGRDALVETGRPSFVGFKPVDPNQRLRAGAHFIGVGKPAVMEHDEGYMTSVAYSPNLKHWMGLGLLRNGASRIGERIRAVDPVRNGDIEVEICNPVFVDPEGARLHV</sequence>
<dbReference type="PRINTS" id="PR00411">
    <property type="entry name" value="PNDRDTASEI"/>
</dbReference>
<dbReference type="InterPro" id="IPR042204">
    <property type="entry name" value="2Fe-2S-bd_N"/>
</dbReference>
<accession>A0A1H5Z2N5</accession>
<dbReference type="Pfam" id="PF01571">
    <property type="entry name" value="GCV_T"/>
    <property type="match status" value="1"/>
</dbReference>
<dbReference type="EMBL" id="FNUY01000004">
    <property type="protein sequence ID" value="SEG30763.1"/>
    <property type="molecule type" value="Genomic_DNA"/>
</dbReference>
<dbReference type="Gene3D" id="3.30.1360.120">
    <property type="entry name" value="Probable tRNA modification gtpase trme, domain 1"/>
    <property type="match status" value="1"/>
</dbReference>
<dbReference type="Pfam" id="PF12831">
    <property type="entry name" value="FAD_oxidored"/>
    <property type="match status" value="1"/>
</dbReference>
<evidence type="ECO:0000259" key="5">
    <source>
        <dbReference type="Pfam" id="PF17806"/>
    </source>
</evidence>
<dbReference type="AlphaFoldDB" id="A0A1H5Z2N5"/>
<dbReference type="PANTHER" id="PTHR43757:SF2">
    <property type="entry name" value="AMINOMETHYLTRANSFERASE, MITOCHONDRIAL"/>
    <property type="match status" value="1"/>
</dbReference>
<dbReference type="InterPro" id="IPR028896">
    <property type="entry name" value="GcvT/YgfZ/DmdA"/>
</dbReference>
<dbReference type="InterPro" id="IPR006222">
    <property type="entry name" value="GCVT_N"/>
</dbReference>
<dbReference type="SUPFAM" id="SSF101790">
    <property type="entry name" value="Aminomethyltransferase beta-barrel domain"/>
    <property type="match status" value="1"/>
</dbReference>
<dbReference type="GO" id="GO:0008115">
    <property type="term" value="F:sarcosine oxidase activity"/>
    <property type="evidence" value="ECO:0007669"/>
    <property type="project" value="InterPro"/>
</dbReference>
<dbReference type="Gene3D" id="3.10.20.440">
    <property type="entry name" value="2Fe-2S iron-sulphur cluster binding domain, sarcosine oxidase, alpha subunit, N-terminal domain"/>
    <property type="match status" value="1"/>
</dbReference>
<keyword evidence="7" id="KW-1185">Reference proteome</keyword>
<gene>
    <name evidence="6" type="ORF">SAMN04488115_104230</name>
</gene>
<dbReference type="InterPro" id="IPR006277">
    <property type="entry name" value="Sarcosine_oxidase_asu"/>
</dbReference>
<name>A0A1H5Z2N5_9HYPH</name>
<evidence type="ECO:0000259" key="4">
    <source>
        <dbReference type="Pfam" id="PF08669"/>
    </source>
</evidence>
<dbReference type="Gene3D" id="3.50.50.60">
    <property type="entry name" value="FAD/NAD(P)-binding domain"/>
    <property type="match status" value="1"/>
</dbReference>
<feature type="domain" description="SoxA A3" evidence="5">
    <location>
        <begin position="515"/>
        <end position="598"/>
    </location>
</feature>
<dbReference type="Pfam" id="PF17806">
    <property type="entry name" value="SO_alpha_A3"/>
    <property type="match status" value="1"/>
</dbReference>
<dbReference type="Proteomes" id="UP000236743">
    <property type="component" value="Unassembled WGS sequence"/>
</dbReference>
<dbReference type="InterPro" id="IPR029043">
    <property type="entry name" value="GcvT/YgfZ_C"/>
</dbReference>
<dbReference type="InterPro" id="IPR013977">
    <property type="entry name" value="GcvT_C"/>
</dbReference>
<dbReference type="Pfam" id="PF08669">
    <property type="entry name" value="GCV_T_C"/>
    <property type="match status" value="1"/>
</dbReference>
<dbReference type="OrthoDB" id="5287468at2"/>
<dbReference type="RefSeq" id="WP_103872667.1">
    <property type="nucleotide sequence ID" value="NZ_FNUY01000004.1"/>
</dbReference>
<dbReference type="InterPro" id="IPR027266">
    <property type="entry name" value="TrmE/GcvT-like"/>
</dbReference>
<dbReference type="InterPro" id="IPR036188">
    <property type="entry name" value="FAD/NAD-bd_sf"/>
</dbReference>
<evidence type="ECO:0000313" key="6">
    <source>
        <dbReference type="EMBL" id="SEG30763.1"/>
    </source>
</evidence>
<dbReference type="PRINTS" id="PR00368">
    <property type="entry name" value="FADPNR"/>
</dbReference>
<protein>
    <submittedName>
        <fullName evidence="6">N-methylglutamate dehydrogenase subunit C</fullName>
    </submittedName>
</protein>
<dbReference type="SUPFAM" id="SSF51905">
    <property type="entry name" value="FAD/NAD(P)-binding domain"/>
    <property type="match status" value="1"/>
</dbReference>
<evidence type="ECO:0000259" key="3">
    <source>
        <dbReference type="Pfam" id="PF01571"/>
    </source>
</evidence>
<dbReference type="SUPFAM" id="SSF103025">
    <property type="entry name" value="Folate-binding domain"/>
    <property type="match status" value="1"/>
</dbReference>
<dbReference type="Gene3D" id="1.10.10.1100">
    <property type="entry name" value="BFD-like [2Fe-2S]-binding domain"/>
    <property type="match status" value="1"/>
</dbReference>
<reference evidence="6 7" key="1">
    <citation type="submission" date="2016-10" db="EMBL/GenBank/DDBJ databases">
        <authorList>
            <person name="de Groot N.N."/>
        </authorList>
    </citation>
    <scope>NUCLEOTIDE SEQUENCE [LARGE SCALE GENOMIC DNA]</scope>
    <source>
        <strain evidence="6 7">DSM 26656</strain>
    </source>
</reference>